<reference evidence="1" key="1">
    <citation type="journal article" date="2015" name="Nature">
        <title>Complex archaea that bridge the gap between prokaryotes and eukaryotes.</title>
        <authorList>
            <person name="Spang A."/>
            <person name="Saw J.H."/>
            <person name="Jorgensen S.L."/>
            <person name="Zaremba-Niedzwiedzka K."/>
            <person name="Martijn J."/>
            <person name="Lind A.E."/>
            <person name="van Eijk R."/>
            <person name="Schleper C."/>
            <person name="Guy L."/>
            <person name="Ettema T.J."/>
        </authorList>
    </citation>
    <scope>NUCLEOTIDE SEQUENCE</scope>
</reference>
<evidence type="ECO:0000313" key="1">
    <source>
        <dbReference type="EMBL" id="KKN29613.1"/>
    </source>
</evidence>
<name>A0A0F9SJW8_9ZZZZ</name>
<dbReference type="AlphaFoldDB" id="A0A0F9SJW8"/>
<accession>A0A0F9SJW8</accession>
<gene>
    <name evidence="1" type="ORF">LCGC14_0842270</name>
</gene>
<proteinExistence type="predicted"/>
<dbReference type="EMBL" id="LAZR01002473">
    <property type="protein sequence ID" value="KKN29613.1"/>
    <property type="molecule type" value="Genomic_DNA"/>
</dbReference>
<comment type="caution">
    <text evidence="1">The sequence shown here is derived from an EMBL/GenBank/DDBJ whole genome shotgun (WGS) entry which is preliminary data.</text>
</comment>
<protein>
    <submittedName>
        <fullName evidence="1">Uncharacterized protein</fullName>
    </submittedName>
</protein>
<organism evidence="1">
    <name type="scientific">marine sediment metagenome</name>
    <dbReference type="NCBI Taxonomy" id="412755"/>
    <lineage>
        <taxon>unclassified sequences</taxon>
        <taxon>metagenomes</taxon>
        <taxon>ecological metagenomes</taxon>
    </lineage>
</organism>
<sequence length="98" mass="10597">METAKGNAALTQRLERLLRVVVALLILITAIAGSSAAWTTIGARATALERADVVFTERVERIEAEQAQMRDVLVVLQQGQAGMDAKLDILVGDRRNAP</sequence>